<dbReference type="Gene3D" id="3.10.450.50">
    <property type="match status" value="1"/>
</dbReference>
<proteinExistence type="predicted"/>
<evidence type="ECO:0000313" key="1">
    <source>
        <dbReference type="EMBL" id="SHJ96218.1"/>
    </source>
</evidence>
<dbReference type="EMBL" id="FRAC01000008">
    <property type="protein sequence ID" value="SHJ96218.1"/>
    <property type="molecule type" value="Genomic_DNA"/>
</dbReference>
<dbReference type="Proteomes" id="UP000184386">
    <property type="component" value="Unassembled WGS sequence"/>
</dbReference>
<dbReference type="RefSeq" id="WP_073274143.1">
    <property type="nucleotide sequence ID" value="NZ_FRAC01000008.1"/>
</dbReference>
<evidence type="ECO:0000313" key="2">
    <source>
        <dbReference type="Proteomes" id="UP000184386"/>
    </source>
</evidence>
<gene>
    <name evidence="1" type="ORF">SAMN02745136_01341</name>
</gene>
<sequence length="124" mass="14705">MVDKEFIVAYWEYVAAQDRVNLRKFFCPDARINWHCTNERFTVEEYIEANCEYPGKWKGIVERFEQMGNSIITVTRVWNEDISVHACSFFEIEKGKIKALDEYWGDDGEAPEWRRAMNIGKPIN</sequence>
<name>A0A1M6NKC3_9FIRM</name>
<dbReference type="SUPFAM" id="SSF54427">
    <property type="entry name" value="NTF2-like"/>
    <property type="match status" value="1"/>
</dbReference>
<organism evidence="1 2">
    <name type="scientific">Anaerocolumna jejuensis DSM 15929</name>
    <dbReference type="NCBI Taxonomy" id="1121322"/>
    <lineage>
        <taxon>Bacteria</taxon>
        <taxon>Bacillati</taxon>
        <taxon>Bacillota</taxon>
        <taxon>Clostridia</taxon>
        <taxon>Lachnospirales</taxon>
        <taxon>Lachnospiraceae</taxon>
        <taxon>Anaerocolumna</taxon>
    </lineage>
</organism>
<evidence type="ECO:0008006" key="3">
    <source>
        <dbReference type="Google" id="ProtNLM"/>
    </source>
</evidence>
<dbReference type="InterPro" id="IPR032710">
    <property type="entry name" value="NTF2-like_dom_sf"/>
</dbReference>
<reference evidence="1 2" key="1">
    <citation type="submission" date="2016-11" db="EMBL/GenBank/DDBJ databases">
        <authorList>
            <person name="Jaros S."/>
            <person name="Januszkiewicz K."/>
            <person name="Wedrychowicz H."/>
        </authorList>
    </citation>
    <scope>NUCLEOTIDE SEQUENCE [LARGE SCALE GENOMIC DNA]</scope>
    <source>
        <strain evidence="1 2">DSM 15929</strain>
    </source>
</reference>
<dbReference type="AlphaFoldDB" id="A0A1M6NKC3"/>
<dbReference type="STRING" id="1121322.SAMN02745136_01341"/>
<dbReference type="OrthoDB" id="3824180at2"/>
<accession>A0A1M6NKC3</accession>
<protein>
    <recommendedName>
        <fullName evidence="3">SnoaL-like domain-containing protein</fullName>
    </recommendedName>
</protein>
<keyword evidence="2" id="KW-1185">Reference proteome</keyword>